<proteinExistence type="predicted"/>
<feature type="compositionally biased region" description="Basic residues" evidence="1">
    <location>
        <begin position="265"/>
        <end position="282"/>
    </location>
</feature>
<dbReference type="EMBL" id="CAEY01000615">
    <property type="status" value="NOT_ANNOTATED_CDS"/>
    <property type="molecule type" value="Genomic_DNA"/>
</dbReference>
<dbReference type="Proteomes" id="UP000015104">
    <property type="component" value="Unassembled WGS sequence"/>
</dbReference>
<dbReference type="OrthoDB" id="6516877at2759"/>
<accession>T1KVV8</accession>
<evidence type="ECO:0000256" key="1">
    <source>
        <dbReference type="SAM" id="MobiDB-lite"/>
    </source>
</evidence>
<protein>
    <submittedName>
        <fullName evidence="2">Uncharacterized protein</fullName>
    </submittedName>
</protein>
<dbReference type="OMA" id="RIPQILW"/>
<evidence type="ECO:0000313" key="2">
    <source>
        <dbReference type="EnsemblMetazoa" id="tetur23g02020.1"/>
    </source>
</evidence>
<sequence>MDCSDLIVYIQKSIFPKFVFVFLALSYSKYQFSEGIIATQFITNGHQNGPFVPESPVSYIFDSKLLSHPISAADLSTVGSASFFQDDNVQQMIPLQDEVGKTIAKQILQSFQVRDEESEEIDSNGQSGNGGFKIVQMKDGLPKGAILIYRDVDGKDAGSIFKSLGKTNEVNKYNNDDSDDDNENIGSIESSKPGTSLIKKIIRGGNGELTEIGWIEDGGHKKHGWKNVYHKDESKDSKPKFNFFKRKDWKARFKNNENLLKKHFMKKKKGKNQRKKRLLKSKVKPEEDRDNDDRIPIGNGNRIPQILWSYLSNQNGQDNLPIEELKISKV</sequence>
<feature type="compositionally biased region" description="Basic and acidic residues" evidence="1">
    <location>
        <begin position="283"/>
        <end position="295"/>
    </location>
</feature>
<dbReference type="AlphaFoldDB" id="T1KVV8"/>
<gene>
    <name evidence="2" type="primary">107367701</name>
</gene>
<dbReference type="EnsemblMetazoa" id="tetur23g02020.1">
    <property type="protein sequence ID" value="tetur23g02020.1"/>
    <property type="gene ID" value="tetur23g02020"/>
</dbReference>
<dbReference type="HOGENOM" id="CLU_842872_0_0_1"/>
<feature type="region of interest" description="Disordered" evidence="1">
    <location>
        <begin position="171"/>
        <end position="191"/>
    </location>
</feature>
<name>T1KVV8_TETUR</name>
<feature type="region of interest" description="Disordered" evidence="1">
    <location>
        <begin position="265"/>
        <end position="298"/>
    </location>
</feature>
<reference evidence="3" key="1">
    <citation type="submission" date="2011-08" db="EMBL/GenBank/DDBJ databases">
        <authorList>
            <person name="Rombauts S."/>
        </authorList>
    </citation>
    <scope>NUCLEOTIDE SEQUENCE</scope>
    <source>
        <strain evidence="3">London</strain>
    </source>
</reference>
<evidence type="ECO:0000313" key="3">
    <source>
        <dbReference type="Proteomes" id="UP000015104"/>
    </source>
</evidence>
<organism evidence="2 3">
    <name type="scientific">Tetranychus urticae</name>
    <name type="common">Two-spotted spider mite</name>
    <dbReference type="NCBI Taxonomy" id="32264"/>
    <lineage>
        <taxon>Eukaryota</taxon>
        <taxon>Metazoa</taxon>
        <taxon>Ecdysozoa</taxon>
        <taxon>Arthropoda</taxon>
        <taxon>Chelicerata</taxon>
        <taxon>Arachnida</taxon>
        <taxon>Acari</taxon>
        <taxon>Acariformes</taxon>
        <taxon>Trombidiformes</taxon>
        <taxon>Prostigmata</taxon>
        <taxon>Eleutherengona</taxon>
        <taxon>Raphignathae</taxon>
        <taxon>Tetranychoidea</taxon>
        <taxon>Tetranychidae</taxon>
        <taxon>Tetranychus</taxon>
    </lineage>
</organism>
<keyword evidence="3" id="KW-1185">Reference proteome</keyword>
<dbReference type="KEGG" id="tut:107367701"/>
<reference evidence="2" key="2">
    <citation type="submission" date="2015-06" db="UniProtKB">
        <authorList>
            <consortium name="EnsemblMetazoa"/>
        </authorList>
    </citation>
    <scope>IDENTIFICATION</scope>
</reference>